<reference evidence="2" key="1">
    <citation type="journal article" date="2020" name="Stud. Mycol.">
        <title>101 Dothideomycetes genomes: a test case for predicting lifestyles and emergence of pathogens.</title>
        <authorList>
            <person name="Haridas S."/>
            <person name="Albert R."/>
            <person name="Binder M."/>
            <person name="Bloem J."/>
            <person name="Labutti K."/>
            <person name="Salamov A."/>
            <person name="Andreopoulos B."/>
            <person name="Baker S."/>
            <person name="Barry K."/>
            <person name="Bills G."/>
            <person name="Bluhm B."/>
            <person name="Cannon C."/>
            <person name="Castanera R."/>
            <person name="Culley D."/>
            <person name="Daum C."/>
            <person name="Ezra D."/>
            <person name="Gonzalez J."/>
            <person name="Henrissat B."/>
            <person name="Kuo A."/>
            <person name="Liang C."/>
            <person name="Lipzen A."/>
            <person name="Lutzoni F."/>
            <person name="Magnuson J."/>
            <person name="Mondo S."/>
            <person name="Nolan M."/>
            <person name="Ohm R."/>
            <person name="Pangilinan J."/>
            <person name="Park H.-J."/>
            <person name="Ramirez L."/>
            <person name="Alfaro M."/>
            <person name="Sun H."/>
            <person name="Tritt A."/>
            <person name="Yoshinaga Y."/>
            <person name="Zwiers L.-H."/>
            <person name="Turgeon B."/>
            <person name="Goodwin S."/>
            <person name="Spatafora J."/>
            <person name="Crous P."/>
            <person name="Grigoriev I."/>
        </authorList>
    </citation>
    <scope>NUCLEOTIDE SEQUENCE</scope>
    <source>
        <strain evidence="2">CBS 116005</strain>
    </source>
</reference>
<protein>
    <submittedName>
        <fullName evidence="2">Uncharacterized protein</fullName>
    </submittedName>
</protein>
<feature type="compositionally biased region" description="Polar residues" evidence="1">
    <location>
        <begin position="253"/>
        <end position="264"/>
    </location>
</feature>
<organism evidence="2 3">
    <name type="scientific">Teratosphaeria nubilosa</name>
    <dbReference type="NCBI Taxonomy" id="161662"/>
    <lineage>
        <taxon>Eukaryota</taxon>
        <taxon>Fungi</taxon>
        <taxon>Dikarya</taxon>
        <taxon>Ascomycota</taxon>
        <taxon>Pezizomycotina</taxon>
        <taxon>Dothideomycetes</taxon>
        <taxon>Dothideomycetidae</taxon>
        <taxon>Mycosphaerellales</taxon>
        <taxon>Teratosphaeriaceae</taxon>
        <taxon>Teratosphaeria</taxon>
    </lineage>
</organism>
<proteinExistence type="predicted"/>
<accession>A0A6G1L0X1</accession>
<keyword evidence="3" id="KW-1185">Reference proteome</keyword>
<feature type="compositionally biased region" description="Basic and acidic residues" evidence="1">
    <location>
        <begin position="50"/>
        <end position="63"/>
    </location>
</feature>
<gene>
    <name evidence="2" type="ORF">EJ03DRAFT_354150</name>
</gene>
<feature type="region of interest" description="Disordered" evidence="1">
    <location>
        <begin position="251"/>
        <end position="280"/>
    </location>
</feature>
<evidence type="ECO:0000313" key="2">
    <source>
        <dbReference type="EMBL" id="KAF2766232.1"/>
    </source>
</evidence>
<sequence>MTISNYGCWKGTPISYTAQTLQQDKSPHIDLKFSSDPTSNTNPSGTTEQVHAEEKYRHHESHHDHGHHSHGHSNEGRNNESSTSGSSSGTHTAAINVASTDSDHDLVYWIHRQWSHPVTKTLTALPEGFHKATTTDGTGLSLDFQRTTPKLLDFADGLVLPNRAAGPNNDILDKLEPVLTDAINAKAKIYLFGSEYSDGGGGIHDIHMNQGDTKSYDNGVGVDGAIIIHYSGTDQHFEAVFLAFATQAVPTDDTGNPTSSSQELATIAKTDSSTSTTSSS</sequence>
<feature type="compositionally biased region" description="Polar residues" evidence="1">
    <location>
        <begin position="35"/>
        <end position="49"/>
    </location>
</feature>
<dbReference type="AlphaFoldDB" id="A0A6G1L0X1"/>
<evidence type="ECO:0000256" key="1">
    <source>
        <dbReference type="SAM" id="MobiDB-lite"/>
    </source>
</evidence>
<dbReference type="OrthoDB" id="2580841at2759"/>
<evidence type="ECO:0000313" key="3">
    <source>
        <dbReference type="Proteomes" id="UP000799436"/>
    </source>
</evidence>
<feature type="region of interest" description="Disordered" evidence="1">
    <location>
        <begin position="28"/>
        <end position="91"/>
    </location>
</feature>
<dbReference type="EMBL" id="ML995875">
    <property type="protein sequence ID" value="KAF2766232.1"/>
    <property type="molecule type" value="Genomic_DNA"/>
</dbReference>
<dbReference type="Pfam" id="PF10042">
    <property type="entry name" value="DUF2278"/>
    <property type="match status" value="1"/>
</dbReference>
<dbReference type="Proteomes" id="UP000799436">
    <property type="component" value="Unassembled WGS sequence"/>
</dbReference>
<dbReference type="InterPro" id="IPR019268">
    <property type="entry name" value="DUF2278"/>
</dbReference>
<name>A0A6G1L0X1_9PEZI</name>
<feature type="compositionally biased region" description="Low complexity" evidence="1">
    <location>
        <begin position="79"/>
        <end position="90"/>
    </location>
</feature>